<dbReference type="InterPro" id="IPR027038">
    <property type="entry name" value="RanGap"/>
</dbReference>
<dbReference type="EMBL" id="PYSW02000004">
    <property type="protein sequence ID" value="KAG2392714.1"/>
    <property type="molecule type" value="Genomic_DNA"/>
</dbReference>
<dbReference type="SUPFAM" id="SSF81383">
    <property type="entry name" value="F-box domain"/>
    <property type="match status" value="1"/>
</dbReference>
<dbReference type="Proteomes" id="UP000816034">
    <property type="component" value="Unassembled WGS sequence"/>
</dbReference>
<dbReference type="GeneID" id="68103893"/>
<dbReference type="PROSITE" id="PS51450">
    <property type="entry name" value="LRR"/>
    <property type="match status" value="1"/>
</dbReference>
<reference evidence="4 5" key="1">
    <citation type="journal article" date="2018" name="BMC Genomics">
        <title>The genome of Naegleria lovaniensis, the basis for a comparative approach to unravel pathogenicity factors of the human pathogenic amoeba N. fowleri.</title>
        <authorList>
            <person name="Liechti N."/>
            <person name="Schurch N."/>
            <person name="Bruggmann R."/>
            <person name="Wittwer M."/>
        </authorList>
    </citation>
    <scope>NUCLEOTIDE SEQUENCE [LARGE SCALE GENOMIC DNA]</scope>
    <source>
        <strain evidence="4 5">ATCC 30569</strain>
    </source>
</reference>
<evidence type="ECO:0008006" key="6">
    <source>
        <dbReference type="Google" id="ProtNLM"/>
    </source>
</evidence>
<organism evidence="4 5">
    <name type="scientific">Naegleria lovaniensis</name>
    <name type="common">Amoeba</name>
    <dbReference type="NCBI Taxonomy" id="51637"/>
    <lineage>
        <taxon>Eukaryota</taxon>
        <taxon>Discoba</taxon>
        <taxon>Heterolobosea</taxon>
        <taxon>Tetramitia</taxon>
        <taxon>Eutetramitia</taxon>
        <taxon>Vahlkampfiidae</taxon>
        <taxon>Naegleria</taxon>
    </lineage>
</organism>
<dbReference type="InterPro" id="IPR001611">
    <property type="entry name" value="Leu-rich_rpt"/>
</dbReference>
<dbReference type="InterPro" id="IPR006553">
    <property type="entry name" value="Leu-rich_rpt_Cys-con_subtyp"/>
</dbReference>
<dbReference type="GO" id="GO:0006913">
    <property type="term" value="P:nucleocytoplasmic transport"/>
    <property type="evidence" value="ECO:0007669"/>
    <property type="project" value="TreeGrafter"/>
</dbReference>
<protein>
    <recommendedName>
        <fullName evidence="6">F-box domain-containing protein</fullName>
    </recommendedName>
</protein>
<dbReference type="GO" id="GO:0048471">
    <property type="term" value="C:perinuclear region of cytoplasm"/>
    <property type="evidence" value="ECO:0007669"/>
    <property type="project" value="TreeGrafter"/>
</dbReference>
<evidence type="ECO:0000256" key="3">
    <source>
        <dbReference type="ARBA" id="ARBA00022737"/>
    </source>
</evidence>
<dbReference type="Gene3D" id="1.20.1280.50">
    <property type="match status" value="1"/>
</dbReference>
<dbReference type="RefSeq" id="XP_044554608.1">
    <property type="nucleotide sequence ID" value="XM_044687095.1"/>
</dbReference>
<dbReference type="SUPFAM" id="SSF52047">
    <property type="entry name" value="RNI-like"/>
    <property type="match status" value="1"/>
</dbReference>
<dbReference type="GO" id="GO:0005096">
    <property type="term" value="F:GTPase activator activity"/>
    <property type="evidence" value="ECO:0007669"/>
    <property type="project" value="UniProtKB-KW"/>
</dbReference>
<dbReference type="GO" id="GO:0005829">
    <property type="term" value="C:cytosol"/>
    <property type="evidence" value="ECO:0007669"/>
    <property type="project" value="TreeGrafter"/>
</dbReference>
<dbReference type="Pfam" id="PF13516">
    <property type="entry name" value="LRR_6"/>
    <property type="match status" value="3"/>
</dbReference>
<evidence type="ECO:0000256" key="2">
    <source>
        <dbReference type="ARBA" id="ARBA00022614"/>
    </source>
</evidence>
<dbReference type="SMART" id="SM00367">
    <property type="entry name" value="LRR_CC"/>
    <property type="match status" value="3"/>
</dbReference>
<dbReference type="PANTHER" id="PTHR24113">
    <property type="entry name" value="RAN GTPASE-ACTIVATING PROTEIN 1"/>
    <property type="match status" value="1"/>
</dbReference>
<dbReference type="AlphaFoldDB" id="A0AA88GY50"/>
<dbReference type="GO" id="GO:0031267">
    <property type="term" value="F:small GTPase binding"/>
    <property type="evidence" value="ECO:0007669"/>
    <property type="project" value="TreeGrafter"/>
</dbReference>
<evidence type="ECO:0000313" key="5">
    <source>
        <dbReference type="Proteomes" id="UP000816034"/>
    </source>
</evidence>
<dbReference type="PANTHER" id="PTHR24113:SF12">
    <property type="entry name" value="RAN GTPASE-ACTIVATING PROTEIN 1"/>
    <property type="match status" value="1"/>
</dbReference>
<comment type="caution">
    <text evidence="4">The sequence shown here is derived from an EMBL/GenBank/DDBJ whole genome shotgun (WGS) entry which is preliminary data.</text>
</comment>
<accession>A0AA88GY50</accession>
<name>A0AA88GY50_NAELO</name>
<dbReference type="InterPro" id="IPR036047">
    <property type="entry name" value="F-box-like_dom_sf"/>
</dbReference>
<dbReference type="GO" id="GO:0005634">
    <property type="term" value="C:nucleus"/>
    <property type="evidence" value="ECO:0007669"/>
    <property type="project" value="TreeGrafter"/>
</dbReference>
<evidence type="ECO:0000256" key="1">
    <source>
        <dbReference type="ARBA" id="ARBA00022468"/>
    </source>
</evidence>
<sequence length="473" mass="54197">MSSSLTTLPFEVVVAIFSFIPQSDRKKWIFRTARLVCSEWNNCILSSLNILIQVPPRQSIKKSNGNRYQPILNGFRERDYFQNISSLKFGKFFDVSLLYKCTVTTIQKSSQYENTMSCINPFEKFSNLHNLCLHDAGLSGHELIMICKHSENLRTLKSLTLSRNKLTFKEVQLIVGCQYFNLTSLNLSDNDINNDGCVEIVCGKSMEKLTHLDLSKNPINDINIFAHNLKQLRHLNVSDCPLEKDAHVFATSENLKNLKEFLSKRHRMDKGCIDIASSPVIEFVSLSFEDCFNLGCDHVLKLACNERMKNLTSLNLAQNEIGDTGLVALAQSEFMSNLKFLNLNTNVVTFEGIQALATSRFMSNLEYLHLGNDSHLDSIREYSYNKVSKESLLVLVNSPYMSQLRTLILCRNTINDHQCEIIASGKYMKNLTYLDISDDKSRYYKGLKKRSYKRLMNSTVFKLKHLEMTFQDP</sequence>
<gene>
    <name evidence="4" type="ORF">C9374_011439</name>
</gene>
<keyword evidence="2" id="KW-0433">Leucine-rich repeat</keyword>
<evidence type="ECO:0000313" key="4">
    <source>
        <dbReference type="EMBL" id="KAG2392714.1"/>
    </source>
</evidence>
<dbReference type="InterPro" id="IPR032675">
    <property type="entry name" value="LRR_dom_sf"/>
</dbReference>
<keyword evidence="3" id="KW-0677">Repeat</keyword>
<keyword evidence="5" id="KW-1185">Reference proteome</keyword>
<keyword evidence="1" id="KW-0343">GTPase activation</keyword>
<proteinExistence type="predicted"/>
<dbReference type="Gene3D" id="3.80.10.10">
    <property type="entry name" value="Ribonuclease Inhibitor"/>
    <property type="match status" value="2"/>
</dbReference>